<dbReference type="Pfam" id="PF08808">
    <property type="entry name" value="RES"/>
    <property type="match status" value="1"/>
</dbReference>
<protein>
    <recommendedName>
        <fullName evidence="1">RES domain-containing protein</fullName>
    </recommendedName>
</protein>
<dbReference type="InterPro" id="IPR014914">
    <property type="entry name" value="RES_dom"/>
</dbReference>
<dbReference type="Proteomes" id="UP000773462">
    <property type="component" value="Unassembled WGS sequence"/>
</dbReference>
<organism evidence="2 3">
    <name type="scientific">Paenibacillus silagei</name>
    <dbReference type="NCBI Taxonomy" id="1670801"/>
    <lineage>
        <taxon>Bacteria</taxon>
        <taxon>Bacillati</taxon>
        <taxon>Bacillota</taxon>
        <taxon>Bacilli</taxon>
        <taxon>Bacillales</taxon>
        <taxon>Paenibacillaceae</taxon>
        <taxon>Paenibacillus</taxon>
    </lineage>
</organism>
<evidence type="ECO:0000313" key="2">
    <source>
        <dbReference type="EMBL" id="MBP2114811.1"/>
    </source>
</evidence>
<evidence type="ECO:0000313" key="3">
    <source>
        <dbReference type="Proteomes" id="UP000773462"/>
    </source>
</evidence>
<comment type="caution">
    <text evidence="2">The sequence shown here is derived from an EMBL/GenBank/DDBJ whole genome shotgun (WGS) entry which is preliminary data.</text>
</comment>
<dbReference type="EMBL" id="JAGGLV010000020">
    <property type="protein sequence ID" value="MBP2114811.1"/>
    <property type="molecule type" value="Genomic_DNA"/>
</dbReference>
<accession>A0ABS4NXN4</accession>
<feature type="domain" description="RES" evidence="1">
    <location>
        <begin position="301"/>
        <end position="422"/>
    </location>
</feature>
<gene>
    <name evidence="2" type="ORF">J2Z70_004995</name>
</gene>
<proteinExistence type="predicted"/>
<reference evidence="2 3" key="1">
    <citation type="submission" date="2021-03" db="EMBL/GenBank/DDBJ databases">
        <title>Genomic Encyclopedia of Type Strains, Phase IV (KMG-IV): sequencing the most valuable type-strain genomes for metagenomic binning, comparative biology and taxonomic classification.</title>
        <authorList>
            <person name="Goeker M."/>
        </authorList>
    </citation>
    <scope>NUCLEOTIDE SEQUENCE [LARGE SCALE GENOMIC DNA]</scope>
    <source>
        <strain evidence="2 3">DSM 101953</strain>
    </source>
</reference>
<keyword evidence="3" id="KW-1185">Reference proteome</keyword>
<sequence>MLDDSEKSSVSEKDELNKTYNVSDNTKLAMGNSIRIGIIPETTKIGMAAMEATRIGISSEARMAMFDFLENGIYYDATKVGLAAMEATRGISPEVRIEGLNFAKIGINPEVTKMGMAAKEAFRIGITPEATRIVTAAIEATRVGIIPEVKMALEAATSNQFKNLVVPKETFEKAYPSLNIDNQNVKSILSGISPSKFKIENEVLEKGEIDSFFVMNDTSDKIPVKSMVSTVSSTELLNSITKEEALSFYNYLAKFPMLGLEHNVGKKIFDELNNIKIRTVHNNTLLFRARPRDSEKREIPYTTEEMFSAPYGVTGIGRFNYSGHGELYTCDNKDVAIKECLKNSNISVDIMKLELIKTVDLIDLTEKDTPLVQFCSFSVNTSSGLEYLVPTFIAQCAKRKGITGIVFNSSQDSNALNYVFFDYLRGWFKASLVGTNVR</sequence>
<dbReference type="RefSeq" id="WP_209877550.1">
    <property type="nucleotide sequence ID" value="NZ_JAGGLV010000020.1"/>
</dbReference>
<evidence type="ECO:0000259" key="1">
    <source>
        <dbReference type="Pfam" id="PF08808"/>
    </source>
</evidence>
<name>A0ABS4NXN4_9BACL</name>